<evidence type="ECO:0000256" key="1">
    <source>
        <dbReference type="SAM" id="MobiDB-lite"/>
    </source>
</evidence>
<comment type="caution">
    <text evidence="3">The sequence shown here is derived from an EMBL/GenBank/DDBJ whole genome shotgun (WGS) entry which is preliminary data.</text>
</comment>
<dbReference type="AlphaFoldDB" id="A0AAE4CBZ5"/>
<feature type="compositionally biased region" description="Basic and acidic residues" evidence="1">
    <location>
        <begin position="97"/>
        <end position="108"/>
    </location>
</feature>
<keyword evidence="4" id="KW-1185">Reference proteome</keyword>
<protein>
    <submittedName>
        <fullName evidence="3">Uncharacterized protein</fullName>
    </submittedName>
</protein>
<feature type="compositionally biased region" description="Low complexity" evidence="1">
    <location>
        <begin position="374"/>
        <end position="384"/>
    </location>
</feature>
<name>A0AAE4CBZ5_9ACTN</name>
<accession>A0AAE4CBZ5</accession>
<evidence type="ECO:0000313" key="3">
    <source>
        <dbReference type="EMBL" id="MDR7278622.1"/>
    </source>
</evidence>
<feature type="compositionally biased region" description="Polar residues" evidence="1">
    <location>
        <begin position="484"/>
        <end position="498"/>
    </location>
</feature>
<feature type="compositionally biased region" description="Basic and acidic residues" evidence="1">
    <location>
        <begin position="416"/>
        <end position="426"/>
    </location>
</feature>
<dbReference type="Proteomes" id="UP001183643">
    <property type="component" value="Unassembled WGS sequence"/>
</dbReference>
<feature type="region of interest" description="Disordered" evidence="1">
    <location>
        <begin position="91"/>
        <end position="498"/>
    </location>
</feature>
<feature type="compositionally biased region" description="Gly residues" evidence="1">
    <location>
        <begin position="357"/>
        <end position="373"/>
    </location>
</feature>
<keyword evidence="2" id="KW-0812">Transmembrane</keyword>
<feature type="compositionally biased region" description="Basic and acidic residues" evidence="1">
    <location>
        <begin position="458"/>
        <end position="483"/>
    </location>
</feature>
<keyword evidence="2" id="KW-1133">Transmembrane helix</keyword>
<feature type="transmembrane region" description="Helical" evidence="2">
    <location>
        <begin position="21"/>
        <end position="39"/>
    </location>
</feature>
<evidence type="ECO:0000313" key="4">
    <source>
        <dbReference type="Proteomes" id="UP001183643"/>
    </source>
</evidence>
<dbReference type="EMBL" id="JAVDYB010000001">
    <property type="protein sequence ID" value="MDR7278622.1"/>
    <property type="molecule type" value="Genomic_DNA"/>
</dbReference>
<dbReference type="RefSeq" id="WP_374728167.1">
    <property type="nucleotide sequence ID" value="NZ_JAVDYB010000001.1"/>
</dbReference>
<keyword evidence="2" id="KW-0472">Membrane</keyword>
<proteinExistence type="predicted"/>
<reference evidence="3" key="1">
    <citation type="submission" date="2023-07" db="EMBL/GenBank/DDBJ databases">
        <title>Sequencing the genomes of 1000 actinobacteria strains.</title>
        <authorList>
            <person name="Klenk H.-P."/>
        </authorList>
    </citation>
    <scope>NUCLEOTIDE SEQUENCE</scope>
    <source>
        <strain evidence="3">DSM 44707</strain>
    </source>
</reference>
<gene>
    <name evidence="3" type="ORF">J2S41_005400</name>
</gene>
<feature type="compositionally biased region" description="Basic and acidic residues" evidence="1">
    <location>
        <begin position="222"/>
        <end position="233"/>
    </location>
</feature>
<evidence type="ECO:0000256" key="2">
    <source>
        <dbReference type="SAM" id="Phobius"/>
    </source>
</evidence>
<sequence length="498" mass="51709">MTARPLYARMLRLRHLTPGGLLCFVYLEGAFGLGILLALAELVTWWGILVLPASIAVMVKLNDVIAGVGARHPSRGTAGAAVRRDLAARAATAQAEPSRDTVDREDGGVHAASTDSEVYGAAHARGAADVRTAAGSRGLDGTHGENIRPDTAPRTAGPVGGRGPAGPRFAGQKVDPEPATELPATPRHGTVYGTASTASAPDTDGGDGVRPWGTAFPADPGTRPEHAVQDDWRLGGSWRSEGPDRDDSCAGGGGQADQSRTPAWSERTLPLRQTGSAGTGEPTWPGQVDRTPAPERSERTQPLPRADAASTGEPSRTAEWSERTQPLRNTGAAGTGEPSRTPEWSERTQPLRQAGAGRTGEPGRPGGVDGPGNPGRRPGVPSGRRSNESYRLPPLGQSASGGGRAPTSGGAPSARRAADGGLHRFPDQSAPRSGGFGGDRRPAGEAGRQVPGAGHGRRSAEAPGRRDGDVRIDPRSDAGRHSDTPQQRARQSATRRYE</sequence>
<organism evidence="3 4">
    <name type="scientific">Catenuloplanes atrovinosus</name>
    <dbReference type="NCBI Taxonomy" id="137266"/>
    <lineage>
        <taxon>Bacteria</taxon>
        <taxon>Bacillati</taxon>
        <taxon>Actinomycetota</taxon>
        <taxon>Actinomycetes</taxon>
        <taxon>Micromonosporales</taxon>
        <taxon>Micromonosporaceae</taxon>
        <taxon>Catenuloplanes</taxon>
    </lineage>
</organism>